<protein>
    <submittedName>
        <fullName evidence="8">AhpC/TSA family protein</fullName>
    </submittedName>
</protein>
<gene>
    <name evidence="8" type="ORF">DWW18_17845</name>
    <name evidence="9" type="ORF">DWZ68_15360</name>
</gene>
<evidence type="ECO:0000313" key="8">
    <source>
        <dbReference type="EMBL" id="RGV31299.1"/>
    </source>
</evidence>
<evidence type="ECO:0000313" key="10">
    <source>
        <dbReference type="Proteomes" id="UP000283589"/>
    </source>
</evidence>
<keyword evidence="6" id="KW-0732">Signal</keyword>
<evidence type="ECO:0000256" key="5">
    <source>
        <dbReference type="SAM" id="Coils"/>
    </source>
</evidence>
<dbReference type="Pfam" id="PF14289">
    <property type="entry name" value="DUF4369"/>
    <property type="match status" value="1"/>
</dbReference>
<dbReference type="SUPFAM" id="SSF52833">
    <property type="entry name" value="Thioredoxin-like"/>
    <property type="match status" value="1"/>
</dbReference>
<dbReference type="InterPro" id="IPR000866">
    <property type="entry name" value="AhpC/TSA"/>
</dbReference>
<feature type="signal peptide" evidence="6">
    <location>
        <begin position="1"/>
        <end position="20"/>
    </location>
</feature>
<dbReference type="GO" id="GO:0030313">
    <property type="term" value="C:cell envelope"/>
    <property type="evidence" value="ECO:0007669"/>
    <property type="project" value="UniProtKB-SubCell"/>
</dbReference>
<keyword evidence="5" id="KW-0175">Coiled coil</keyword>
<dbReference type="InterPro" id="IPR025380">
    <property type="entry name" value="DUF4369"/>
</dbReference>
<comment type="subcellular location">
    <subcellularLocation>
        <location evidence="1">Cell envelope</location>
    </subcellularLocation>
</comment>
<name>A0A412WVH4_9BACT</name>
<dbReference type="CDD" id="cd02966">
    <property type="entry name" value="TlpA_like_family"/>
    <property type="match status" value="1"/>
</dbReference>
<feature type="coiled-coil region" evidence="5">
    <location>
        <begin position="107"/>
        <end position="164"/>
    </location>
</feature>
<dbReference type="InterPro" id="IPR050553">
    <property type="entry name" value="Thioredoxin_ResA/DsbE_sf"/>
</dbReference>
<keyword evidence="4" id="KW-0676">Redox-active center</keyword>
<dbReference type="GO" id="GO:0016209">
    <property type="term" value="F:antioxidant activity"/>
    <property type="evidence" value="ECO:0007669"/>
    <property type="project" value="InterPro"/>
</dbReference>
<sequence>MKKIVLLISMVLASFAFCRAQEGFKITAETSGVPDGKMLLISERGDTLATADMVGGKFEFTGRVDRAMVAYIMTADAKARIPLMIENAVFNVIANEKMVYVDGGGAAQELLRQFDAINASVKQEKQRMQSEVQKAYQEQNMPKMQALQSQFQKFVEKAQKQETEMLQANGGSFVAAYVITNSMRQVGLERLRERYNYLTDEVKGGPYGKLIAQQIALYESLEIGGTAPDFTAMTPEGDTLSLHQVKGKLKLLDFWASWCNPCRQENPNILKLYQKYQSKGLEIISFSLDNDPRAWKKAIEEDGMIWKHFSDLKAQGSPIASMYNLMSIPCTFLLDENNKIVGKNLRGAQLQKKVAELLK</sequence>
<dbReference type="PANTHER" id="PTHR42852">
    <property type="entry name" value="THIOL:DISULFIDE INTERCHANGE PROTEIN DSBE"/>
    <property type="match status" value="1"/>
</dbReference>
<dbReference type="Gene3D" id="3.40.30.10">
    <property type="entry name" value="Glutaredoxin"/>
    <property type="match status" value="1"/>
</dbReference>
<dbReference type="EMBL" id="QRZA01000035">
    <property type="protein sequence ID" value="RGV31299.1"/>
    <property type="molecule type" value="Genomic_DNA"/>
</dbReference>
<proteinExistence type="predicted"/>
<dbReference type="InterPro" id="IPR036249">
    <property type="entry name" value="Thioredoxin-like_sf"/>
</dbReference>
<comment type="caution">
    <text evidence="8">The sequence shown here is derived from an EMBL/GenBank/DDBJ whole genome shotgun (WGS) entry which is preliminary data.</text>
</comment>
<feature type="domain" description="Thioredoxin" evidence="7">
    <location>
        <begin position="221"/>
        <end position="359"/>
    </location>
</feature>
<dbReference type="Proteomes" id="UP000283589">
    <property type="component" value="Unassembled WGS sequence"/>
</dbReference>
<dbReference type="Pfam" id="PF00578">
    <property type="entry name" value="AhpC-TSA"/>
    <property type="match status" value="1"/>
</dbReference>
<dbReference type="Proteomes" id="UP000286038">
    <property type="component" value="Unassembled WGS sequence"/>
</dbReference>
<evidence type="ECO:0000256" key="3">
    <source>
        <dbReference type="ARBA" id="ARBA00023157"/>
    </source>
</evidence>
<dbReference type="EMBL" id="QRPV01000027">
    <property type="protein sequence ID" value="RHM40802.1"/>
    <property type="molecule type" value="Genomic_DNA"/>
</dbReference>
<evidence type="ECO:0000256" key="6">
    <source>
        <dbReference type="SAM" id="SignalP"/>
    </source>
</evidence>
<feature type="chain" id="PRO_5033415724" evidence="6">
    <location>
        <begin position="21"/>
        <end position="359"/>
    </location>
</feature>
<dbReference type="PANTHER" id="PTHR42852:SF6">
    <property type="entry name" value="THIOL:DISULFIDE INTERCHANGE PROTEIN DSBE"/>
    <property type="match status" value="1"/>
</dbReference>
<dbReference type="GO" id="GO:0016491">
    <property type="term" value="F:oxidoreductase activity"/>
    <property type="evidence" value="ECO:0007669"/>
    <property type="project" value="InterPro"/>
</dbReference>
<dbReference type="PROSITE" id="PS51352">
    <property type="entry name" value="THIOREDOXIN_2"/>
    <property type="match status" value="1"/>
</dbReference>
<dbReference type="GO" id="GO:0017004">
    <property type="term" value="P:cytochrome complex assembly"/>
    <property type="evidence" value="ECO:0007669"/>
    <property type="project" value="UniProtKB-KW"/>
</dbReference>
<accession>A0A412WVH4</accession>
<evidence type="ECO:0000256" key="4">
    <source>
        <dbReference type="ARBA" id="ARBA00023284"/>
    </source>
</evidence>
<evidence type="ECO:0000259" key="7">
    <source>
        <dbReference type="PROSITE" id="PS51352"/>
    </source>
</evidence>
<evidence type="ECO:0000256" key="2">
    <source>
        <dbReference type="ARBA" id="ARBA00022748"/>
    </source>
</evidence>
<keyword evidence="3" id="KW-1015">Disulfide bond</keyword>
<dbReference type="AlphaFoldDB" id="A0A412WVH4"/>
<organism evidence="8 10">
    <name type="scientific">Butyricimonas virosa</name>
    <dbReference type="NCBI Taxonomy" id="544645"/>
    <lineage>
        <taxon>Bacteria</taxon>
        <taxon>Pseudomonadati</taxon>
        <taxon>Bacteroidota</taxon>
        <taxon>Bacteroidia</taxon>
        <taxon>Bacteroidales</taxon>
        <taxon>Odoribacteraceae</taxon>
        <taxon>Butyricimonas</taxon>
    </lineage>
</organism>
<dbReference type="RefSeq" id="WP_118261374.1">
    <property type="nucleotide sequence ID" value="NZ_CABJDM010000027.1"/>
</dbReference>
<evidence type="ECO:0000313" key="11">
    <source>
        <dbReference type="Proteomes" id="UP000286038"/>
    </source>
</evidence>
<evidence type="ECO:0000313" key="9">
    <source>
        <dbReference type="EMBL" id="RHM40802.1"/>
    </source>
</evidence>
<keyword evidence="2" id="KW-0201">Cytochrome c-type biogenesis</keyword>
<dbReference type="InterPro" id="IPR013766">
    <property type="entry name" value="Thioredoxin_domain"/>
</dbReference>
<evidence type="ECO:0000256" key="1">
    <source>
        <dbReference type="ARBA" id="ARBA00004196"/>
    </source>
</evidence>
<reference evidence="10 11" key="1">
    <citation type="submission" date="2018-08" db="EMBL/GenBank/DDBJ databases">
        <title>A genome reference for cultivated species of the human gut microbiota.</title>
        <authorList>
            <person name="Zou Y."/>
            <person name="Xue W."/>
            <person name="Luo G."/>
        </authorList>
    </citation>
    <scope>NUCLEOTIDE SEQUENCE [LARGE SCALE GENOMIC DNA]</scope>
    <source>
        <strain evidence="8 10">AF14-49</strain>
        <strain evidence="9 11">AF34-33</strain>
    </source>
</reference>